<dbReference type="GO" id="GO:0008033">
    <property type="term" value="P:tRNA processing"/>
    <property type="evidence" value="ECO:0007669"/>
    <property type="project" value="UniProtKB-KW"/>
</dbReference>
<dbReference type="PROSITE" id="PS50142">
    <property type="entry name" value="RNASE_3_2"/>
    <property type="match status" value="1"/>
</dbReference>
<dbReference type="SMART" id="SM00535">
    <property type="entry name" value="RIBOc"/>
    <property type="match status" value="1"/>
</dbReference>
<dbReference type="Pfam" id="PF14622">
    <property type="entry name" value="Ribonucleas_3_3"/>
    <property type="match status" value="1"/>
</dbReference>
<dbReference type="GO" id="GO:0005737">
    <property type="term" value="C:cytoplasm"/>
    <property type="evidence" value="ECO:0007669"/>
    <property type="project" value="UniProtKB-SubCell"/>
</dbReference>
<dbReference type="FunFam" id="3.30.160.20:FF:000003">
    <property type="entry name" value="Ribonuclease 3"/>
    <property type="match status" value="1"/>
</dbReference>
<dbReference type="CDD" id="cd00593">
    <property type="entry name" value="RIBOc"/>
    <property type="match status" value="1"/>
</dbReference>
<feature type="domain" description="RNase III" evidence="17">
    <location>
        <begin position="9"/>
        <end position="139"/>
    </location>
</feature>
<comment type="caution">
    <text evidence="18">The sequence shown here is derived from an EMBL/GenBank/DDBJ whole genome shotgun (WGS) entry which is preliminary data.</text>
</comment>
<evidence type="ECO:0000256" key="4">
    <source>
        <dbReference type="ARBA" id="ARBA00011738"/>
    </source>
</evidence>
<reference evidence="18" key="1">
    <citation type="submission" date="2019-08" db="EMBL/GenBank/DDBJ databases">
        <authorList>
            <person name="Kucharzyk K."/>
            <person name="Murdoch R.W."/>
            <person name="Higgins S."/>
            <person name="Loffler F."/>
        </authorList>
    </citation>
    <scope>NUCLEOTIDE SEQUENCE</scope>
</reference>
<dbReference type="NCBIfam" id="TIGR02191">
    <property type="entry name" value="RNaseIII"/>
    <property type="match status" value="1"/>
</dbReference>
<evidence type="ECO:0000256" key="5">
    <source>
        <dbReference type="ARBA" id="ARBA00012177"/>
    </source>
</evidence>
<organism evidence="18">
    <name type="scientific">bioreactor metagenome</name>
    <dbReference type="NCBI Taxonomy" id="1076179"/>
    <lineage>
        <taxon>unclassified sequences</taxon>
        <taxon>metagenomes</taxon>
        <taxon>ecological metagenomes</taxon>
    </lineage>
</organism>
<dbReference type="GO" id="GO:0003725">
    <property type="term" value="F:double-stranded RNA binding"/>
    <property type="evidence" value="ECO:0007669"/>
    <property type="project" value="TreeGrafter"/>
</dbReference>
<dbReference type="FunFam" id="1.10.1520.10:FF:000001">
    <property type="entry name" value="Ribonuclease 3"/>
    <property type="match status" value="1"/>
</dbReference>
<dbReference type="GO" id="GO:0004525">
    <property type="term" value="F:ribonuclease III activity"/>
    <property type="evidence" value="ECO:0007669"/>
    <property type="project" value="UniProtKB-EC"/>
</dbReference>
<dbReference type="EC" id="3.1.26.3" evidence="5"/>
<evidence type="ECO:0000256" key="1">
    <source>
        <dbReference type="ARBA" id="ARBA00000109"/>
    </source>
</evidence>
<dbReference type="GO" id="GO:0046872">
    <property type="term" value="F:metal ion binding"/>
    <property type="evidence" value="ECO:0007669"/>
    <property type="project" value="UniProtKB-KW"/>
</dbReference>
<keyword evidence="12" id="KW-0255">Endonuclease</keyword>
<evidence type="ECO:0000256" key="13">
    <source>
        <dbReference type="ARBA" id="ARBA00022801"/>
    </source>
</evidence>
<dbReference type="InterPro" id="IPR011907">
    <property type="entry name" value="RNase_III"/>
</dbReference>
<dbReference type="InterPro" id="IPR036389">
    <property type="entry name" value="RNase_III_sf"/>
</dbReference>
<dbReference type="CDD" id="cd10845">
    <property type="entry name" value="DSRM_RNAse_III_family"/>
    <property type="match status" value="1"/>
</dbReference>
<dbReference type="GO" id="GO:0006397">
    <property type="term" value="P:mRNA processing"/>
    <property type="evidence" value="ECO:0007669"/>
    <property type="project" value="UniProtKB-KW"/>
</dbReference>
<keyword evidence="13 18" id="KW-0378">Hydrolase</keyword>
<evidence type="ECO:0000256" key="14">
    <source>
        <dbReference type="ARBA" id="ARBA00022842"/>
    </source>
</evidence>
<evidence type="ECO:0000256" key="15">
    <source>
        <dbReference type="ARBA" id="ARBA00022884"/>
    </source>
</evidence>
<proteinExistence type="inferred from homology"/>
<keyword evidence="14" id="KW-0460">Magnesium</keyword>
<accession>A0A645ATX5</accession>
<dbReference type="InterPro" id="IPR000999">
    <property type="entry name" value="RNase_III_dom"/>
</dbReference>
<evidence type="ECO:0000256" key="3">
    <source>
        <dbReference type="ARBA" id="ARBA00010183"/>
    </source>
</evidence>
<evidence type="ECO:0000259" key="17">
    <source>
        <dbReference type="PROSITE" id="PS50142"/>
    </source>
</evidence>
<dbReference type="Gene3D" id="3.30.160.20">
    <property type="match status" value="1"/>
</dbReference>
<keyword evidence="6" id="KW-0963">Cytoplasm</keyword>
<evidence type="ECO:0000256" key="11">
    <source>
        <dbReference type="ARBA" id="ARBA00022723"/>
    </source>
</evidence>
<dbReference type="PROSITE" id="PS50137">
    <property type="entry name" value="DS_RBD"/>
    <property type="match status" value="1"/>
</dbReference>
<dbReference type="SUPFAM" id="SSF54768">
    <property type="entry name" value="dsRNA-binding domain-like"/>
    <property type="match status" value="1"/>
</dbReference>
<dbReference type="GO" id="GO:0006364">
    <property type="term" value="P:rRNA processing"/>
    <property type="evidence" value="ECO:0007669"/>
    <property type="project" value="UniProtKB-KW"/>
</dbReference>
<evidence type="ECO:0000256" key="9">
    <source>
        <dbReference type="ARBA" id="ARBA00022694"/>
    </source>
</evidence>
<keyword evidence="8" id="KW-0507">mRNA processing</keyword>
<evidence type="ECO:0000256" key="6">
    <source>
        <dbReference type="ARBA" id="ARBA00022490"/>
    </source>
</evidence>
<evidence type="ECO:0000256" key="12">
    <source>
        <dbReference type="ARBA" id="ARBA00022759"/>
    </source>
</evidence>
<comment type="subcellular location">
    <subcellularLocation>
        <location evidence="2">Cytoplasm</location>
    </subcellularLocation>
</comment>
<evidence type="ECO:0000256" key="10">
    <source>
        <dbReference type="ARBA" id="ARBA00022722"/>
    </source>
</evidence>
<evidence type="ECO:0000256" key="2">
    <source>
        <dbReference type="ARBA" id="ARBA00004496"/>
    </source>
</evidence>
<dbReference type="InterPro" id="IPR014720">
    <property type="entry name" value="dsRBD_dom"/>
</dbReference>
<dbReference type="PANTHER" id="PTHR11207">
    <property type="entry name" value="RIBONUCLEASE III"/>
    <property type="match status" value="1"/>
</dbReference>
<keyword evidence="11" id="KW-0479">Metal-binding</keyword>
<comment type="catalytic activity">
    <reaction evidence="1">
        <text>Endonucleolytic cleavage to 5'-phosphomonoester.</text>
        <dbReference type="EC" id="3.1.26.3"/>
    </reaction>
</comment>
<dbReference type="Gene3D" id="1.10.1520.10">
    <property type="entry name" value="Ribonuclease III domain"/>
    <property type="match status" value="1"/>
</dbReference>
<dbReference type="HAMAP" id="MF_00104">
    <property type="entry name" value="RNase_III"/>
    <property type="match status" value="1"/>
</dbReference>
<evidence type="ECO:0000256" key="8">
    <source>
        <dbReference type="ARBA" id="ARBA00022664"/>
    </source>
</evidence>
<evidence type="ECO:0000256" key="7">
    <source>
        <dbReference type="ARBA" id="ARBA00022552"/>
    </source>
</evidence>
<sequence>MNKERKEDLQDLCRSLKIEMNDLYLLNTALTHTSYAHESKLFPKPTHSERIEFLGDSVLGLVVSTYMYKRFPKMDEGELTKLRAYLVCETSLSKYARQIGLGKYILLGRGELLSGGRDRNSILADAFESVVGAYYLDQGLERVQKYLLDMMKDELEMTAKHGLCRDFKTRLQEMVQKDGVVEIVYQLVGAKGPDHDKVFDTTVLINGVVTGEGSGKSKKEAEQNAAKEALLKLGENL</sequence>
<dbReference type="EMBL" id="VSSQ01015647">
    <property type="protein sequence ID" value="MPM56218.1"/>
    <property type="molecule type" value="Genomic_DNA"/>
</dbReference>
<dbReference type="SMART" id="SM00358">
    <property type="entry name" value="DSRM"/>
    <property type="match status" value="1"/>
</dbReference>
<keyword evidence="7" id="KW-0698">rRNA processing</keyword>
<keyword evidence="15" id="KW-0694">RNA-binding</keyword>
<feature type="domain" description="DRBM" evidence="16">
    <location>
        <begin position="166"/>
        <end position="235"/>
    </location>
</feature>
<dbReference type="AlphaFoldDB" id="A0A645ATX5"/>
<keyword evidence="9" id="KW-0819">tRNA processing</keyword>
<dbReference type="GO" id="GO:0010468">
    <property type="term" value="P:regulation of gene expression"/>
    <property type="evidence" value="ECO:0007669"/>
    <property type="project" value="TreeGrafter"/>
</dbReference>
<keyword evidence="10" id="KW-0540">Nuclease</keyword>
<evidence type="ECO:0000313" key="18">
    <source>
        <dbReference type="EMBL" id="MPM56218.1"/>
    </source>
</evidence>
<dbReference type="SUPFAM" id="SSF69065">
    <property type="entry name" value="RNase III domain-like"/>
    <property type="match status" value="1"/>
</dbReference>
<comment type="similarity">
    <text evidence="3">Belongs to the ribonuclease III family.</text>
</comment>
<dbReference type="Pfam" id="PF00035">
    <property type="entry name" value="dsrm"/>
    <property type="match status" value="1"/>
</dbReference>
<dbReference type="GO" id="GO:0042802">
    <property type="term" value="F:identical protein binding"/>
    <property type="evidence" value="ECO:0007669"/>
    <property type="project" value="UniProtKB-ARBA"/>
</dbReference>
<comment type="subunit">
    <text evidence="4">Homodimer.</text>
</comment>
<protein>
    <recommendedName>
        <fullName evidence="5">ribonuclease III</fullName>
        <ecNumber evidence="5">3.1.26.3</ecNumber>
    </recommendedName>
</protein>
<name>A0A645ATX5_9ZZZZ</name>
<dbReference type="PANTHER" id="PTHR11207:SF0">
    <property type="entry name" value="RIBONUCLEASE 3"/>
    <property type="match status" value="1"/>
</dbReference>
<gene>
    <name evidence="18" type="primary">rnc_30</name>
    <name evidence="18" type="ORF">SDC9_103020</name>
</gene>
<evidence type="ECO:0000259" key="16">
    <source>
        <dbReference type="PROSITE" id="PS50137"/>
    </source>
</evidence>